<dbReference type="STRING" id="1122934.SAMN02745691_01384"/>
<feature type="domain" description="G" evidence="6">
    <location>
        <begin position="7"/>
        <end position="131"/>
    </location>
</feature>
<evidence type="ECO:0000256" key="5">
    <source>
        <dbReference type="SAM" id="Phobius"/>
    </source>
</evidence>
<dbReference type="InterPro" id="IPR021147">
    <property type="entry name" value="DUF697"/>
</dbReference>
<organism evidence="7 8">
    <name type="scientific">Parasporobacterium paucivorans DSM 15970</name>
    <dbReference type="NCBI Taxonomy" id="1122934"/>
    <lineage>
        <taxon>Bacteria</taxon>
        <taxon>Bacillati</taxon>
        <taxon>Bacillota</taxon>
        <taxon>Clostridia</taxon>
        <taxon>Lachnospirales</taxon>
        <taxon>Lachnospiraceae</taxon>
        <taxon>Parasporobacterium</taxon>
    </lineage>
</organism>
<feature type="transmembrane region" description="Helical" evidence="5">
    <location>
        <begin position="301"/>
        <end position="322"/>
    </location>
</feature>
<keyword evidence="4 5" id="KW-0472">Membrane</keyword>
<dbReference type="RefSeq" id="WP_073993633.1">
    <property type="nucleotide sequence ID" value="NZ_FQYT01000013.1"/>
</dbReference>
<comment type="subcellular location">
    <subcellularLocation>
        <location evidence="1">Membrane</location>
        <topology evidence="1">Multi-pass membrane protein</topology>
    </subcellularLocation>
</comment>
<evidence type="ECO:0000256" key="1">
    <source>
        <dbReference type="ARBA" id="ARBA00004141"/>
    </source>
</evidence>
<name>A0A1M6GTF8_9FIRM</name>
<gene>
    <name evidence="7" type="ORF">SAMN02745691_01384</name>
</gene>
<dbReference type="SUPFAM" id="SSF52540">
    <property type="entry name" value="P-loop containing nucleoside triphosphate hydrolases"/>
    <property type="match status" value="1"/>
</dbReference>
<feature type="transmembrane region" description="Helical" evidence="5">
    <location>
        <begin position="271"/>
        <end position="289"/>
    </location>
</feature>
<keyword evidence="8" id="KW-1185">Reference proteome</keyword>
<dbReference type="AlphaFoldDB" id="A0A1M6GTF8"/>
<evidence type="ECO:0000256" key="2">
    <source>
        <dbReference type="ARBA" id="ARBA00022692"/>
    </source>
</evidence>
<evidence type="ECO:0000259" key="6">
    <source>
        <dbReference type="Pfam" id="PF01926"/>
    </source>
</evidence>
<dbReference type="InterPro" id="IPR006073">
    <property type="entry name" value="GTP-bd"/>
</dbReference>
<keyword evidence="3 5" id="KW-1133">Transmembrane helix</keyword>
<evidence type="ECO:0000313" key="7">
    <source>
        <dbReference type="EMBL" id="SHJ13187.1"/>
    </source>
</evidence>
<dbReference type="Gene3D" id="3.40.50.300">
    <property type="entry name" value="P-loop containing nucleotide triphosphate hydrolases"/>
    <property type="match status" value="1"/>
</dbReference>
<dbReference type="InterPro" id="IPR027417">
    <property type="entry name" value="P-loop_NTPase"/>
</dbReference>
<dbReference type="EMBL" id="FQYT01000013">
    <property type="protein sequence ID" value="SHJ13187.1"/>
    <property type="molecule type" value="Genomic_DNA"/>
</dbReference>
<dbReference type="CDD" id="cd00882">
    <property type="entry name" value="Ras_like_GTPase"/>
    <property type="match status" value="1"/>
</dbReference>
<dbReference type="Pfam" id="PF01926">
    <property type="entry name" value="MMR_HSR1"/>
    <property type="match status" value="1"/>
</dbReference>
<dbReference type="GO" id="GO:0016020">
    <property type="term" value="C:membrane"/>
    <property type="evidence" value="ECO:0007669"/>
    <property type="project" value="UniProtKB-SubCell"/>
</dbReference>
<protein>
    <submittedName>
        <fullName evidence="7">Uncharacterized conserved protein, DUF697 family</fullName>
    </submittedName>
</protein>
<feature type="transmembrane region" description="Helical" evidence="5">
    <location>
        <begin position="216"/>
        <end position="236"/>
    </location>
</feature>
<feature type="transmembrane region" description="Helical" evidence="5">
    <location>
        <begin position="242"/>
        <end position="259"/>
    </location>
</feature>
<dbReference type="OrthoDB" id="9255830at2"/>
<dbReference type="GO" id="GO:0005525">
    <property type="term" value="F:GTP binding"/>
    <property type="evidence" value="ECO:0007669"/>
    <property type="project" value="InterPro"/>
</dbReference>
<accession>A0A1M6GTF8</accession>
<evidence type="ECO:0000256" key="3">
    <source>
        <dbReference type="ARBA" id="ARBA00022989"/>
    </source>
</evidence>
<dbReference type="Proteomes" id="UP000184342">
    <property type="component" value="Unassembled WGS sequence"/>
</dbReference>
<evidence type="ECO:0000256" key="4">
    <source>
        <dbReference type="ARBA" id="ARBA00023136"/>
    </source>
</evidence>
<evidence type="ECO:0000313" key="8">
    <source>
        <dbReference type="Proteomes" id="UP000184342"/>
    </source>
</evidence>
<keyword evidence="2 5" id="KW-0812">Transmembrane</keyword>
<reference evidence="7 8" key="1">
    <citation type="submission" date="2016-11" db="EMBL/GenBank/DDBJ databases">
        <authorList>
            <person name="Jaros S."/>
            <person name="Januszkiewicz K."/>
            <person name="Wedrychowicz H."/>
        </authorList>
    </citation>
    <scope>NUCLEOTIDE SEQUENCE [LARGE SCALE GENOMIC DNA]</scope>
    <source>
        <strain evidence="7 8">DSM 15970</strain>
    </source>
</reference>
<proteinExistence type="predicted"/>
<sequence>MNIKANVLVVGNSGVGKSTLINTVFDFERAAVGEGSTITRKMAIYETGKTNFRLIDTRGLEYGWRAQIQTKNALSKWSKDSVKKNEEEKYIHIIWYCIDATSKRVFSKNLDLLKNVARLWKNIPIIIVLTKSYSEKELEENFRMVKISLEKYKTQHLHIVGIIPVVAKPFAVNEEIIIPPVGVDHLIERTNEIIPEAFRINEKSVRELSLRIKRTNANSLTIAATSGAAVIGAVPIPVADSLILMPLQSGLVIGISKIYGLNKKDRNSNNITNAIISSGAVTLGARTVISGLKAIPGLNIAAALINSVVAAVITAVIGEITIKIMEKMQKGEVQPENLEWIRKFAESEFLSRTGKYVGKLGKSLEGKDPKHVGKVISEIFKKGV</sequence>
<dbReference type="Pfam" id="PF05128">
    <property type="entry name" value="DUF697"/>
    <property type="match status" value="1"/>
</dbReference>